<evidence type="ECO:0000256" key="14">
    <source>
        <dbReference type="PIRSR" id="PIRSR000350-2"/>
    </source>
</evidence>
<feature type="domain" description="Pyridine nucleotide-disulphide oxidoreductase dimerisation" evidence="18">
    <location>
        <begin position="353"/>
        <end position="462"/>
    </location>
</feature>
<dbReference type="EC" id="1.8.1.4" evidence="4 17"/>
<organism evidence="20 21">
    <name type="scientific">Halopseudomonas yangmingensis</name>
    <dbReference type="NCBI Taxonomy" id="1720063"/>
    <lineage>
        <taxon>Bacteria</taxon>
        <taxon>Pseudomonadati</taxon>
        <taxon>Pseudomonadota</taxon>
        <taxon>Gammaproteobacteria</taxon>
        <taxon>Pseudomonadales</taxon>
        <taxon>Pseudomonadaceae</taxon>
        <taxon>Halopseudomonas</taxon>
    </lineage>
</organism>
<dbReference type="InterPro" id="IPR023753">
    <property type="entry name" value="FAD/NAD-binding_dom"/>
</dbReference>
<proteinExistence type="inferred from homology"/>
<evidence type="ECO:0000256" key="16">
    <source>
        <dbReference type="PIRSR" id="PIRSR000350-4"/>
    </source>
</evidence>
<dbReference type="PANTHER" id="PTHR22912">
    <property type="entry name" value="DISULFIDE OXIDOREDUCTASE"/>
    <property type="match status" value="1"/>
</dbReference>
<dbReference type="PANTHER" id="PTHR22912:SF224">
    <property type="entry name" value="DIHYDROLIPOYL DEHYDROGENASE"/>
    <property type="match status" value="1"/>
</dbReference>
<feature type="domain" description="FAD/NAD(P)-binding" evidence="19">
    <location>
        <begin position="5"/>
        <end position="334"/>
    </location>
</feature>
<dbReference type="Gene3D" id="3.50.50.60">
    <property type="entry name" value="FAD/NAD(P)-binding domain"/>
    <property type="match status" value="2"/>
</dbReference>
<keyword evidence="8 15" id="KW-0274">FAD</keyword>
<evidence type="ECO:0000256" key="3">
    <source>
        <dbReference type="ARBA" id="ARBA00011738"/>
    </source>
</evidence>
<evidence type="ECO:0000256" key="17">
    <source>
        <dbReference type="RuleBase" id="RU003692"/>
    </source>
</evidence>
<dbReference type="PIRSF" id="PIRSF000350">
    <property type="entry name" value="Mercury_reductase_MerA"/>
    <property type="match status" value="1"/>
</dbReference>
<dbReference type="InterPro" id="IPR001100">
    <property type="entry name" value="Pyr_nuc-diS_OxRdtase"/>
</dbReference>
<keyword evidence="9 17" id="KW-0560">Oxidoreductase</keyword>
<feature type="binding site" evidence="15">
    <location>
        <position position="58"/>
    </location>
    <ligand>
        <name>FAD</name>
        <dbReference type="ChEBI" id="CHEBI:57692"/>
    </ligand>
</feature>
<evidence type="ECO:0000256" key="13">
    <source>
        <dbReference type="ARBA" id="ARBA00049187"/>
    </source>
</evidence>
<feature type="binding site" evidence="15">
    <location>
        <begin position="188"/>
        <end position="195"/>
    </location>
    <ligand>
        <name>NAD(+)</name>
        <dbReference type="ChEBI" id="CHEBI:57540"/>
    </ligand>
</feature>
<accession>A0A1I4T5A3</accession>
<comment type="subunit">
    <text evidence="3">Homodimer.</text>
</comment>
<dbReference type="Proteomes" id="UP000243629">
    <property type="component" value="Unassembled WGS sequence"/>
</dbReference>
<evidence type="ECO:0000256" key="15">
    <source>
        <dbReference type="PIRSR" id="PIRSR000350-3"/>
    </source>
</evidence>
<keyword evidence="7 17" id="KW-0285">Flavoprotein</keyword>
<feature type="active site" description="Proton acceptor" evidence="14">
    <location>
        <position position="451"/>
    </location>
</feature>
<comment type="similarity">
    <text evidence="2 17">Belongs to the class-I pyridine nucleotide-disulfide oxidoreductase family.</text>
</comment>
<reference evidence="21" key="1">
    <citation type="submission" date="2016-10" db="EMBL/GenBank/DDBJ databases">
        <authorList>
            <person name="Varghese N."/>
            <person name="Submissions S."/>
        </authorList>
    </citation>
    <scope>NUCLEOTIDE SEQUENCE [LARGE SCALE GENOMIC DNA]</scope>
    <source>
        <strain evidence="21">DSM 24213</strain>
    </source>
</reference>
<keyword evidence="6" id="KW-0963">Cytoplasm</keyword>
<keyword evidence="11" id="KW-1015">Disulfide bond</keyword>
<dbReference type="RefSeq" id="WP_093477199.1">
    <property type="nucleotide sequence ID" value="NZ_FOUI01000013.1"/>
</dbReference>
<dbReference type="PRINTS" id="PR00411">
    <property type="entry name" value="PNDRDTASEI"/>
</dbReference>
<dbReference type="SUPFAM" id="SSF55424">
    <property type="entry name" value="FAD/NAD-linked reductases, dimerisation (C-terminal) domain"/>
    <property type="match status" value="1"/>
</dbReference>
<dbReference type="Pfam" id="PF02852">
    <property type="entry name" value="Pyr_redox_dim"/>
    <property type="match status" value="1"/>
</dbReference>
<dbReference type="InterPro" id="IPR006258">
    <property type="entry name" value="Lipoamide_DH"/>
</dbReference>
<feature type="binding site" evidence="15">
    <location>
        <position position="211"/>
    </location>
    <ligand>
        <name>NAD(+)</name>
        <dbReference type="ChEBI" id="CHEBI:57540"/>
    </ligand>
</feature>
<dbReference type="FunFam" id="3.50.50.60:FF:000001">
    <property type="entry name" value="Dihydrolipoyl dehydrogenase, mitochondrial"/>
    <property type="match status" value="1"/>
</dbReference>
<evidence type="ECO:0000313" key="20">
    <source>
        <dbReference type="EMBL" id="SFM71902.1"/>
    </source>
</evidence>
<evidence type="ECO:0000259" key="18">
    <source>
        <dbReference type="Pfam" id="PF02852"/>
    </source>
</evidence>
<name>A0A1I4T5A3_9GAMM</name>
<feature type="binding site" evidence="15">
    <location>
        <position position="122"/>
    </location>
    <ligand>
        <name>FAD</name>
        <dbReference type="ChEBI" id="CHEBI:57692"/>
    </ligand>
</feature>
<dbReference type="PROSITE" id="PS00076">
    <property type="entry name" value="PYRIDINE_REDOX_1"/>
    <property type="match status" value="1"/>
</dbReference>
<dbReference type="OrthoDB" id="9800167at2"/>
<dbReference type="Gene3D" id="3.30.390.30">
    <property type="match status" value="1"/>
</dbReference>
<dbReference type="GO" id="GO:0004148">
    <property type="term" value="F:dihydrolipoyl dehydrogenase (NADH) activity"/>
    <property type="evidence" value="ECO:0007669"/>
    <property type="project" value="UniProtKB-EC"/>
</dbReference>
<keyword evidence="10 15" id="KW-0520">NAD</keyword>
<feature type="binding site" evidence="15">
    <location>
        <begin position="325"/>
        <end position="328"/>
    </location>
    <ligand>
        <name>FAD</name>
        <dbReference type="ChEBI" id="CHEBI:57692"/>
    </ligand>
</feature>
<feature type="binding site" evidence="15">
    <location>
        <position position="319"/>
    </location>
    <ligand>
        <name>FAD</name>
        <dbReference type="ChEBI" id="CHEBI:57692"/>
    </ligand>
</feature>
<dbReference type="GO" id="GO:0050660">
    <property type="term" value="F:flavin adenine dinucleotide binding"/>
    <property type="evidence" value="ECO:0007669"/>
    <property type="project" value="InterPro"/>
</dbReference>
<evidence type="ECO:0000256" key="9">
    <source>
        <dbReference type="ARBA" id="ARBA00023002"/>
    </source>
</evidence>
<feature type="binding site" evidence="15">
    <location>
        <position position="278"/>
    </location>
    <ligand>
        <name>NAD(+)</name>
        <dbReference type="ChEBI" id="CHEBI:57540"/>
    </ligand>
</feature>
<evidence type="ECO:0000256" key="4">
    <source>
        <dbReference type="ARBA" id="ARBA00012608"/>
    </source>
</evidence>
<comment type="cofactor">
    <cofactor evidence="15 17">
        <name>FAD</name>
        <dbReference type="ChEBI" id="CHEBI:57692"/>
    </cofactor>
    <text evidence="15 17">Binds 1 FAD per subunit.</text>
</comment>
<evidence type="ECO:0000256" key="12">
    <source>
        <dbReference type="ARBA" id="ARBA00023284"/>
    </source>
</evidence>
<dbReference type="GO" id="GO:0005737">
    <property type="term" value="C:cytoplasm"/>
    <property type="evidence" value="ECO:0007669"/>
    <property type="project" value="UniProtKB-SubCell"/>
</dbReference>
<dbReference type="InterPro" id="IPR050151">
    <property type="entry name" value="Class-I_Pyr_Nuc-Dis_Oxidored"/>
</dbReference>
<dbReference type="STRING" id="1720063.SAMN05216217_1139"/>
<keyword evidence="12 17" id="KW-0676">Redox-active center</keyword>
<evidence type="ECO:0000256" key="8">
    <source>
        <dbReference type="ARBA" id="ARBA00022827"/>
    </source>
</evidence>
<dbReference type="SUPFAM" id="SSF51905">
    <property type="entry name" value="FAD/NAD(P)-binding domain"/>
    <property type="match status" value="1"/>
</dbReference>
<evidence type="ECO:0000256" key="6">
    <source>
        <dbReference type="ARBA" id="ARBA00022490"/>
    </source>
</evidence>
<dbReference type="InterPro" id="IPR016156">
    <property type="entry name" value="FAD/NAD-linked_Rdtase_dimer_sf"/>
</dbReference>
<sequence>MTQKYDVVVIGGGPGGYVAAIRAAQLGLKTACVEKYTGKDGKMALGGTCLNVGCIPSKALLDTSWKYHEAQDGFQAHGIEVKGVSIDVPAMIERKDKIVKQLTGGVAALFKANGVTSIEGHGKLLAGKKVEVTSPDGKVDVLEAESVILASGSRPIEIPPAPLTDDIIVDSTGALEFTSVPKKLGVIGAGVIGLELGSVWRRLGAEVVVFEAQDKFLSMADDQIAKEAMKTLTKQGLQIRLGARVTGTEIKRKQVTVSFNDAEGDQQLTFDKLIVAVGRRPWTENLLAADSGVNLDERGMIFVDDYCATSVPGVYAVGDVVRGAMLAHKASEEGVMVAERIAGHKAAMNYDLIPSVIYTHPEIAWVGKNEQQLKAEGVEVNVGVFPFAASGRAMAANDTGGMVKMIADARTDRVLGVHVIGPSAAELVQQGAIAMEFGSSAEDLGMMVFSHPTLSEALHEAALAVNGHAIHVANRKKR</sequence>
<dbReference type="PRINTS" id="PR00368">
    <property type="entry name" value="FADPNR"/>
</dbReference>
<dbReference type="AlphaFoldDB" id="A0A1I4T5A3"/>
<dbReference type="InterPro" id="IPR004099">
    <property type="entry name" value="Pyr_nucl-diS_OxRdtase_dimer"/>
</dbReference>
<comment type="miscellaneous">
    <text evidence="17">The active site is a redox-active disulfide bond.</text>
</comment>
<evidence type="ECO:0000256" key="7">
    <source>
        <dbReference type="ARBA" id="ARBA00022630"/>
    </source>
</evidence>
<dbReference type="InterPro" id="IPR036188">
    <property type="entry name" value="FAD/NAD-bd_sf"/>
</dbReference>
<evidence type="ECO:0000256" key="11">
    <source>
        <dbReference type="ARBA" id="ARBA00023157"/>
    </source>
</evidence>
<keyword evidence="15" id="KW-0547">Nucleotide-binding</keyword>
<evidence type="ECO:0000256" key="5">
    <source>
        <dbReference type="ARBA" id="ARBA00016961"/>
    </source>
</evidence>
<evidence type="ECO:0000259" key="19">
    <source>
        <dbReference type="Pfam" id="PF07992"/>
    </source>
</evidence>
<evidence type="ECO:0000256" key="2">
    <source>
        <dbReference type="ARBA" id="ARBA00007532"/>
    </source>
</evidence>
<dbReference type="Pfam" id="PF07992">
    <property type="entry name" value="Pyr_redox_2"/>
    <property type="match status" value="1"/>
</dbReference>
<comment type="catalytic activity">
    <reaction evidence="13 17">
        <text>N(6)-[(R)-dihydrolipoyl]-L-lysyl-[protein] + NAD(+) = N(6)-[(R)-lipoyl]-L-lysyl-[protein] + NADH + H(+)</text>
        <dbReference type="Rhea" id="RHEA:15045"/>
        <dbReference type="Rhea" id="RHEA-COMP:10474"/>
        <dbReference type="Rhea" id="RHEA-COMP:10475"/>
        <dbReference type="ChEBI" id="CHEBI:15378"/>
        <dbReference type="ChEBI" id="CHEBI:57540"/>
        <dbReference type="ChEBI" id="CHEBI:57945"/>
        <dbReference type="ChEBI" id="CHEBI:83099"/>
        <dbReference type="ChEBI" id="CHEBI:83100"/>
        <dbReference type="EC" id="1.8.1.4"/>
    </reaction>
</comment>
<protein>
    <recommendedName>
        <fullName evidence="5 17">Dihydrolipoyl dehydrogenase</fullName>
        <ecNumber evidence="4 17">1.8.1.4</ecNumber>
    </recommendedName>
</protein>
<feature type="disulfide bond" description="Redox-active" evidence="16">
    <location>
        <begin position="49"/>
        <end position="54"/>
    </location>
</feature>
<gene>
    <name evidence="20" type="ORF">SAMN05216217_1139</name>
</gene>
<dbReference type="FunFam" id="3.30.390.30:FF:000001">
    <property type="entry name" value="Dihydrolipoyl dehydrogenase"/>
    <property type="match status" value="1"/>
</dbReference>
<dbReference type="GO" id="GO:0006103">
    <property type="term" value="P:2-oxoglutarate metabolic process"/>
    <property type="evidence" value="ECO:0007669"/>
    <property type="project" value="TreeGrafter"/>
</dbReference>
<evidence type="ECO:0000256" key="10">
    <source>
        <dbReference type="ARBA" id="ARBA00023027"/>
    </source>
</evidence>
<keyword evidence="21" id="KW-1185">Reference proteome</keyword>
<dbReference type="EMBL" id="FOUI01000013">
    <property type="protein sequence ID" value="SFM71902.1"/>
    <property type="molecule type" value="Genomic_DNA"/>
</dbReference>
<evidence type="ECO:0000256" key="1">
    <source>
        <dbReference type="ARBA" id="ARBA00004496"/>
    </source>
</evidence>
<dbReference type="NCBIfam" id="TIGR01350">
    <property type="entry name" value="lipoamide_DH"/>
    <property type="match status" value="1"/>
</dbReference>
<comment type="subcellular location">
    <subcellularLocation>
        <location evidence="1">Cytoplasm</location>
    </subcellularLocation>
</comment>
<evidence type="ECO:0000313" key="21">
    <source>
        <dbReference type="Proteomes" id="UP000243629"/>
    </source>
</evidence>
<dbReference type="InterPro" id="IPR012999">
    <property type="entry name" value="Pyr_OxRdtase_I_AS"/>
</dbReference>